<evidence type="ECO:0000256" key="4">
    <source>
        <dbReference type="ARBA" id="ARBA00022692"/>
    </source>
</evidence>
<dbReference type="EMBL" id="JARQBN010000012">
    <property type="protein sequence ID" value="MDT2828310.1"/>
    <property type="molecule type" value="Genomic_DNA"/>
</dbReference>
<comment type="similarity">
    <text evidence="2">Belongs to the MreD family.</text>
</comment>
<feature type="transmembrane region" description="Helical" evidence="8">
    <location>
        <begin position="143"/>
        <end position="162"/>
    </location>
</feature>
<evidence type="ECO:0000256" key="5">
    <source>
        <dbReference type="ARBA" id="ARBA00022960"/>
    </source>
</evidence>
<keyword evidence="10" id="KW-1185">Reference proteome</keyword>
<keyword evidence="5" id="KW-0133">Cell shape</keyword>
<evidence type="ECO:0000313" key="10">
    <source>
        <dbReference type="Proteomes" id="UP001265301"/>
    </source>
</evidence>
<gene>
    <name evidence="9" type="primary">mreD</name>
    <name evidence="9" type="ORF">P7H59_07530</name>
</gene>
<accession>A0ABU3FQR0</accession>
<keyword evidence="4 8" id="KW-0812">Transmembrane</keyword>
<evidence type="ECO:0000256" key="2">
    <source>
        <dbReference type="ARBA" id="ARBA00007776"/>
    </source>
</evidence>
<protein>
    <submittedName>
        <fullName evidence="9">Rod shape-determining protein MreD</fullName>
    </submittedName>
</protein>
<comment type="subcellular location">
    <subcellularLocation>
        <location evidence="1">Cell membrane</location>
        <topology evidence="1">Multi-pass membrane protein</topology>
    </subcellularLocation>
</comment>
<proteinExistence type="inferred from homology"/>
<dbReference type="Pfam" id="PF04093">
    <property type="entry name" value="MreD"/>
    <property type="match status" value="1"/>
</dbReference>
<reference evidence="9 10" key="1">
    <citation type="submission" date="2023-03" db="EMBL/GenBank/DDBJ databases">
        <authorList>
            <person name="Shen W."/>
            <person name="Cai J."/>
        </authorList>
    </citation>
    <scope>NUCLEOTIDE SEQUENCE [LARGE SCALE GENOMIC DNA]</scope>
    <source>
        <strain evidence="9 10">B101</strain>
    </source>
</reference>
<evidence type="ECO:0000256" key="7">
    <source>
        <dbReference type="ARBA" id="ARBA00023136"/>
    </source>
</evidence>
<evidence type="ECO:0000256" key="6">
    <source>
        <dbReference type="ARBA" id="ARBA00022989"/>
    </source>
</evidence>
<evidence type="ECO:0000256" key="8">
    <source>
        <dbReference type="SAM" id="Phobius"/>
    </source>
</evidence>
<sequence>MIQRTTLKYITPILLFLLFLLDAHITRIMASWTNNAYVANAHFALLVLLIVSKVIDERFLLGTALVIGILYDLYYIGVIGIYAVIFPLLVMLLYFFKEVIQQNILTLFFTMVISVTIFELVSLLLQTVFGLTGTSSDYFVPRYLGPTLLFNIFIFVIFIFPLEKLLIAPADESLDI</sequence>
<evidence type="ECO:0000256" key="3">
    <source>
        <dbReference type="ARBA" id="ARBA00022475"/>
    </source>
</evidence>
<dbReference type="InterPro" id="IPR007227">
    <property type="entry name" value="Cell_shape_determining_MreD"/>
</dbReference>
<feature type="transmembrane region" description="Helical" evidence="8">
    <location>
        <begin position="108"/>
        <end position="131"/>
    </location>
</feature>
<dbReference type="NCBIfam" id="TIGR03426">
    <property type="entry name" value="shape_MreD"/>
    <property type="match status" value="1"/>
</dbReference>
<comment type="caution">
    <text evidence="9">The sequence shown here is derived from an EMBL/GenBank/DDBJ whole genome shotgun (WGS) entry which is preliminary data.</text>
</comment>
<keyword evidence="7 8" id="KW-0472">Membrane</keyword>
<evidence type="ECO:0000256" key="1">
    <source>
        <dbReference type="ARBA" id="ARBA00004651"/>
    </source>
</evidence>
<feature type="transmembrane region" description="Helical" evidence="8">
    <location>
        <begin position="75"/>
        <end position="96"/>
    </location>
</feature>
<organism evidence="9 10">
    <name type="scientific">Enterococcus viikkiensis</name>
    <dbReference type="NCBI Taxonomy" id="930854"/>
    <lineage>
        <taxon>Bacteria</taxon>
        <taxon>Bacillati</taxon>
        <taxon>Bacillota</taxon>
        <taxon>Bacilli</taxon>
        <taxon>Lactobacillales</taxon>
        <taxon>Enterococcaceae</taxon>
        <taxon>Enterococcus</taxon>
    </lineage>
</organism>
<name>A0ABU3FQR0_9ENTE</name>
<feature type="transmembrane region" description="Helical" evidence="8">
    <location>
        <begin position="6"/>
        <end position="25"/>
    </location>
</feature>
<keyword evidence="3" id="KW-1003">Cell membrane</keyword>
<dbReference type="Proteomes" id="UP001265301">
    <property type="component" value="Unassembled WGS sequence"/>
</dbReference>
<evidence type="ECO:0000313" key="9">
    <source>
        <dbReference type="EMBL" id="MDT2828310.1"/>
    </source>
</evidence>
<dbReference type="RefSeq" id="WP_311819127.1">
    <property type="nucleotide sequence ID" value="NZ_JARQBN010000012.1"/>
</dbReference>
<keyword evidence="6 8" id="KW-1133">Transmembrane helix</keyword>